<dbReference type="GO" id="GO:0022857">
    <property type="term" value="F:transmembrane transporter activity"/>
    <property type="evidence" value="ECO:0007669"/>
    <property type="project" value="TreeGrafter"/>
</dbReference>
<dbReference type="EMBL" id="FNDU01000002">
    <property type="protein sequence ID" value="SDH70365.1"/>
    <property type="molecule type" value="Genomic_DNA"/>
</dbReference>
<keyword evidence="6 7" id="KW-0472">Membrane</keyword>
<dbReference type="AlphaFoldDB" id="A0A1G8EK90"/>
<evidence type="ECO:0000256" key="5">
    <source>
        <dbReference type="ARBA" id="ARBA00022989"/>
    </source>
</evidence>
<dbReference type="RefSeq" id="WP_091581432.1">
    <property type="nucleotide sequence ID" value="NZ_FNDU01000002.1"/>
</dbReference>
<dbReference type="InterPro" id="IPR010656">
    <property type="entry name" value="DctM"/>
</dbReference>
<dbReference type="GO" id="GO:0005886">
    <property type="term" value="C:plasma membrane"/>
    <property type="evidence" value="ECO:0007669"/>
    <property type="project" value="UniProtKB-SubCell"/>
</dbReference>
<feature type="transmembrane region" description="Helical" evidence="7">
    <location>
        <begin position="54"/>
        <end position="72"/>
    </location>
</feature>
<keyword evidence="2" id="KW-1003">Cell membrane</keyword>
<dbReference type="NCBIfam" id="TIGR00786">
    <property type="entry name" value="dctM"/>
    <property type="match status" value="1"/>
</dbReference>
<feature type="domain" description="TRAP C4-dicarboxylate transport system permease DctM subunit" evidence="8">
    <location>
        <begin position="6"/>
        <end position="416"/>
    </location>
</feature>
<feature type="transmembrane region" description="Helical" evidence="7">
    <location>
        <begin position="313"/>
        <end position="343"/>
    </location>
</feature>
<evidence type="ECO:0000256" key="7">
    <source>
        <dbReference type="SAM" id="Phobius"/>
    </source>
</evidence>
<proteinExistence type="predicted"/>
<dbReference type="Proteomes" id="UP000199017">
    <property type="component" value="Unassembled WGS sequence"/>
</dbReference>
<evidence type="ECO:0000259" key="8">
    <source>
        <dbReference type="Pfam" id="PF06808"/>
    </source>
</evidence>
<gene>
    <name evidence="9" type="ORF">SAMN05216352_102266</name>
</gene>
<keyword evidence="5 7" id="KW-1133">Transmembrane helix</keyword>
<feature type="transmembrane region" description="Helical" evidence="7">
    <location>
        <begin position="399"/>
        <end position="420"/>
    </location>
</feature>
<evidence type="ECO:0000313" key="10">
    <source>
        <dbReference type="Proteomes" id="UP000199017"/>
    </source>
</evidence>
<evidence type="ECO:0000256" key="3">
    <source>
        <dbReference type="ARBA" id="ARBA00022519"/>
    </source>
</evidence>
<keyword evidence="4 7" id="KW-0812">Transmembrane</keyword>
<dbReference type="Pfam" id="PF06808">
    <property type="entry name" value="DctM"/>
    <property type="match status" value="1"/>
</dbReference>
<evidence type="ECO:0000313" key="9">
    <source>
        <dbReference type="EMBL" id="SDH70365.1"/>
    </source>
</evidence>
<organism evidence="9 10">
    <name type="scientific">Alteribacillus bidgolensis</name>
    <dbReference type="NCBI Taxonomy" id="930129"/>
    <lineage>
        <taxon>Bacteria</taxon>
        <taxon>Bacillati</taxon>
        <taxon>Bacillota</taxon>
        <taxon>Bacilli</taxon>
        <taxon>Bacillales</taxon>
        <taxon>Bacillaceae</taxon>
        <taxon>Alteribacillus</taxon>
    </lineage>
</organism>
<dbReference type="OrthoDB" id="9785600at2"/>
<evidence type="ECO:0000256" key="6">
    <source>
        <dbReference type="ARBA" id="ARBA00023136"/>
    </source>
</evidence>
<feature type="transmembrane region" description="Helical" evidence="7">
    <location>
        <begin position="139"/>
        <end position="162"/>
    </location>
</feature>
<dbReference type="PANTHER" id="PTHR33362">
    <property type="entry name" value="SIALIC ACID TRAP TRANSPORTER PERMEASE PROTEIN SIAT-RELATED"/>
    <property type="match status" value="1"/>
</dbReference>
<evidence type="ECO:0000256" key="1">
    <source>
        <dbReference type="ARBA" id="ARBA00004429"/>
    </source>
</evidence>
<name>A0A1G8EK90_9BACI</name>
<evidence type="ECO:0000256" key="4">
    <source>
        <dbReference type="ARBA" id="ARBA00022692"/>
    </source>
</evidence>
<feature type="transmembrane region" description="Helical" evidence="7">
    <location>
        <begin position="240"/>
        <end position="259"/>
    </location>
</feature>
<feature type="transmembrane region" description="Helical" evidence="7">
    <location>
        <begin position="355"/>
        <end position="379"/>
    </location>
</feature>
<sequence>MVTTLLLIMVVFLLLGFPMMIPLTLAPLVVVLIYFPNLEPFFMVQQMLEGISNYALLAVPLFIFAADIMSVGRTSNRLLDFVGSFVGHLRGGYAITTAAACTLFGSISGSTQGTVVAIGKPMRERLLKVGYKDSTAIAFIINSSDVALLVPPSIGMIIYGIISNTSIGDLFIAGIGPGVLIFLFFAVYAYIHARLFNIPLAEKATWSERFRFTWKALFPLMFPVIIIGGIYTGFFTPTEAAGISVLYALLLELVIFRSFSIKKIPKIALSTGLVTSAVFILVAGGQAFAYIIQFARIPQMISEVFLSGDPGPIYVLIIVSIFFFIGCMFVDPIVVILILTPIFAPAAQQAGIDPVHLGVIVTFQAALGSATPPFGVDIFTASAVFNRSYLDTIRGTPPFIVMMIIVCVLLIMFPQISLFLL</sequence>
<feature type="transmembrane region" description="Helical" evidence="7">
    <location>
        <begin position="168"/>
        <end position="191"/>
    </location>
</feature>
<accession>A0A1G8EK90</accession>
<keyword evidence="10" id="KW-1185">Reference proteome</keyword>
<dbReference type="InterPro" id="IPR004681">
    <property type="entry name" value="TRAP_DctM"/>
</dbReference>
<keyword evidence="3" id="KW-0997">Cell inner membrane</keyword>
<feature type="transmembrane region" description="Helical" evidence="7">
    <location>
        <begin position="271"/>
        <end position="293"/>
    </location>
</feature>
<protein>
    <submittedName>
        <fullName evidence="9">TRAP transporter, DctM subunit</fullName>
    </submittedName>
</protein>
<comment type="subcellular location">
    <subcellularLocation>
        <location evidence="1">Cell inner membrane</location>
        <topology evidence="1">Multi-pass membrane protein</topology>
    </subcellularLocation>
</comment>
<evidence type="ECO:0000256" key="2">
    <source>
        <dbReference type="ARBA" id="ARBA00022475"/>
    </source>
</evidence>
<reference evidence="9 10" key="1">
    <citation type="submission" date="2016-10" db="EMBL/GenBank/DDBJ databases">
        <authorList>
            <person name="de Groot N.N."/>
        </authorList>
    </citation>
    <scope>NUCLEOTIDE SEQUENCE [LARGE SCALE GENOMIC DNA]</scope>
    <source>
        <strain evidence="10">P4B,CCM 7963,CECT 7998,DSM 25260,IBRC-M 10614,KCTC 13821</strain>
    </source>
</reference>
<feature type="transmembrane region" description="Helical" evidence="7">
    <location>
        <begin position="212"/>
        <end position="234"/>
    </location>
</feature>
<dbReference type="PIRSF" id="PIRSF006066">
    <property type="entry name" value="HI0050"/>
    <property type="match status" value="1"/>
</dbReference>
<dbReference type="STRING" id="930129.SAMN05216352_102266"/>
<feature type="transmembrane region" description="Helical" evidence="7">
    <location>
        <begin position="6"/>
        <end position="34"/>
    </location>
</feature>